<reference evidence="17" key="1">
    <citation type="submission" date="2025-08" db="UniProtKB">
        <authorList>
            <consortium name="RefSeq"/>
        </authorList>
    </citation>
    <scope>IDENTIFICATION</scope>
    <source>
        <tissue evidence="17">Blood</tissue>
    </source>
</reference>
<evidence type="ECO:0000256" key="3">
    <source>
        <dbReference type="ARBA" id="ARBA00012493"/>
    </source>
</evidence>
<dbReference type="Pfam" id="PF00078">
    <property type="entry name" value="RVT_1"/>
    <property type="match status" value="1"/>
</dbReference>
<sequence>MAPPTFAPFNPASETWNSYEARFECFLEANDYTGLSSSRKRAHFLNACGPEMFAVALALLAPVPVQTVSWEVLRDKLKSHYEPTPSRIARRFAFRQILQAEGESINHYMASLRTAALNCEFAQLEDSLLEQFVCGVKDLRIQRHLLEKKEITLATAIEEAQACELSSRSTLEIRKSQSAAPATKPNTVHSEEAGSEVIEEEEDEVSRLKTSKGKRITSDKDFAGSPCQGCGEMHPRATCRFRTTICRRCGKKGHLARVCRANLQGTQPNASRRLFQKTPKPSGDCFAVSKSNNAPAVSARQTRVSSNKKIYMTITIEGNPCQMEVDTGSSKSLISWHTLKQVAPNIQKRALQPCQVRLRDYQGNDIPVMGGAKLLVEHKTFTGKLPLIIVRDPLPSLLGLDWFGALGLGITGIHSVRPDNFEDLMAEFADVFNDNLGKYKGSPISLNLDPKVAPVRLKPRRVPFALKPLVDKELDKLIAQGILEPTDHAPWETPIVLPIKPDGSIRICADYKNTVNKALQAHPYPVPVVQHLLHSLGKGSIFAKLDMAQAYQQLPVDSATAAAQTIVTHRGAFKCHRLQFGISVAPGIFQSLMERLLQGLPGVVPYFDDIIISASSQSELKVKLRTVLCRFQTAGLKLKKAKCRLGVPQVEFLGYLIDASGIHPTPSKIAAIKRAPTPGNKTDLQAFLGLLNFYSTFLPHKATVAEPLHRLLDKKSPWRWGPREASSFEAVKSLLSSDAVLVQYSESLPLVLAADASPFGIGAVLSHALPNGTEAPIAFYSRTLSSTERNYGQIDKEALAAVAAVKRFHDYLYGRPFTLVTDHKPLLGILAGNIATPQVLSPRMSRWVEFLAAYSYSLVYCLGKLLTHADALSRCPLPISIYDPSPTSQVLLIESLHLPLSASDIATHSAKDPILRRVLDWVRRGWPPGSVGPEFKPYHVRQHELSVQRGCLLWGNRVVVPAKLQQRVLESLHEGHPGIARMKSLGRSYVWWPNFDQAATLWVAGCQPCQLSRPSAPATPVKEWEMPKSPWSRIHVDFARPFHGQTFLVVVDAYSKWVEIVAMASTTSAALIRALQRLFATHGLPDVIVSDNGPQLASAAFQVFLAGHGIHHARVAPFCPASNGLAERAVRSAKETLSRFTHGDWQEKVALYLLAQHVTPCPSTNRSPAELLMGRRLRTDLDRLHPAYSPEKPPDSTSRHRSFSVGDSVYAQNFGGEPKWLPGTIEQNTGPYSYQIRLPDGRLWHRHLNQIRARLTSHTDISAGRDEPATVPTPNYTPTVPSSNAAPEPNLLEEPGQQSDDEADSGVPDESPGVPLVTQAPPTTQAATPELRRSSRTRRRPAYLADYACSIQRGRGVKSSTYDGRP</sequence>
<evidence type="ECO:0000256" key="5">
    <source>
        <dbReference type="ARBA" id="ARBA00022695"/>
    </source>
</evidence>
<dbReference type="SUPFAM" id="SSF53098">
    <property type="entry name" value="Ribonuclease H-like"/>
    <property type="match status" value="1"/>
</dbReference>
<feature type="domain" description="Integrase catalytic" evidence="15">
    <location>
        <begin position="1026"/>
        <end position="1176"/>
    </location>
</feature>
<accession>A0ABM3YSB0</accession>
<evidence type="ECO:0000256" key="9">
    <source>
        <dbReference type="ARBA" id="ARBA00022918"/>
    </source>
</evidence>
<dbReference type="CDD" id="cd01647">
    <property type="entry name" value="RT_LTR"/>
    <property type="match status" value="1"/>
</dbReference>
<dbReference type="Gene3D" id="3.30.420.10">
    <property type="entry name" value="Ribonuclease H-like superfamily/Ribonuclease H"/>
    <property type="match status" value="1"/>
</dbReference>
<keyword evidence="4" id="KW-0808">Transferase</keyword>
<keyword evidence="6" id="KW-0540">Nuclease</keyword>
<feature type="region of interest" description="Disordered" evidence="12">
    <location>
        <begin position="174"/>
        <end position="217"/>
    </location>
</feature>
<dbReference type="Gene3D" id="3.10.20.370">
    <property type="match status" value="1"/>
</dbReference>
<dbReference type="SUPFAM" id="SSF50630">
    <property type="entry name" value="Acid proteases"/>
    <property type="match status" value="1"/>
</dbReference>
<evidence type="ECO:0000256" key="6">
    <source>
        <dbReference type="ARBA" id="ARBA00022722"/>
    </source>
</evidence>
<dbReference type="PROSITE" id="PS50158">
    <property type="entry name" value="ZF_CCHC"/>
    <property type="match status" value="1"/>
</dbReference>
<dbReference type="PROSITE" id="PS50994">
    <property type="entry name" value="INTEGRASE"/>
    <property type="match status" value="1"/>
</dbReference>
<evidence type="ECO:0000313" key="16">
    <source>
        <dbReference type="Proteomes" id="UP001652622"/>
    </source>
</evidence>
<dbReference type="Pfam" id="PF17917">
    <property type="entry name" value="RT_RNaseH"/>
    <property type="match status" value="1"/>
</dbReference>
<dbReference type="Gene3D" id="1.10.340.70">
    <property type="match status" value="1"/>
</dbReference>
<feature type="region of interest" description="Disordered" evidence="12">
    <location>
        <begin position="1257"/>
        <end position="1366"/>
    </location>
</feature>
<evidence type="ECO:0000313" key="17">
    <source>
        <dbReference type="RefSeq" id="XP_060539010.1"/>
    </source>
</evidence>
<keyword evidence="7" id="KW-0255">Endonuclease</keyword>
<proteinExistence type="inferred from homology"/>
<dbReference type="InterPro" id="IPR000477">
    <property type="entry name" value="RT_dom"/>
</dbReference>
<dbReference type="Gene3D" id="3.30.70.270">
    <property type="match status" value="2"/>
</dbReference>
<keyword evidence="5" id="KW-0548">Nucleotidyltransferase</keyword>
<dbReference type="PANTHER" id="PTHR37984">
    <property type="entry name" value="PROTEIN CBG26694"/>
    <property type="match status" value="1"/>
</dbReference>
<dbReference type="InterPro" id="IPR043502">
    <property type="entry name" value="DNA/RNA_pol_sf"/>
</dbReference>
<feature type="domain" description="CCHC-type" evidence="13">
    <location>
        <begin position="246"/>
        <end position="260"/>
    </location>
</feature>
<keyword evidence="16" id="KW-1185">Reference proteome</keyword>
<dbReference type="InterPro" id="IPR050951">
    <property type="entry name" value="Retrovirus_Pol_polyprotein"/>
</dbReference>
<keyword evidence="9" id="KW-0695">RNA-directed DNA polymerase</keyword>
<comment type="similarity">
    <text evidence="1">Belongs to the beta type-B retroviral polymerase family. HERV class-II K(HML-2) pol subfamily.</text>
</comment>
<keyword evidence="11" id="KW-0863">Zinc-finger</keyword>
<keyword evidence="8" id="KW-0378">Hydrolase</keyword>
<dbReference type="SMART" id="SM00343">
    <property type="entry name" value="ZnF_C2HC"/>
    <property type="match status" value="1"/>
</dbReference>
<dbReference type="PROSITE" id="PS50878">
    <property type="entry name" value="RT_POL"/>
    <property type="match status" value="1"/>
</dbReference>
<feature type="domain" description="Reverse transcriptase" evidence="14">
    <location>
        <begin position="479"/>
        <end position="657"/>
    </location>
</feature>
<dbReference type="CDD" id="cd09274">
    <property type="entry name" value="RNase_HI_RT_Ty3"/>
    <property type="match status" value="1"/>
</dbReference>
<feature type="compositionally biased region" description="Low complexity" evidence="12">
    <location>
        <begin position="1270"/>
        <end position="1284"/>
    </location>
</feature>
<dbReference type="Gene3D" id="3.10.10.10">
    <property type="entry name" value="HIV Type 1 Reverse Transcriptase, subunit A, domain 1"/>
    <property type="match status" value="1"/>
</dbReference>
<dbReference type="InterPro" id="IPR001878">
    <property type="entry name" value="Znf_CCHC"/>
</dbReference>
<evidence type="ECO:0000256" key="7">
    <source>
        <dbReference type="ARBA" id="ARBA00022759"/>
    </source>
</evidence>
<dbReference type="GeneID" id="132709444"/>
<evidence type="ECO:0000259" key="15">
    <source>
        <dbReference type="PROSITE" id="PS50994"/>
    </source>
</evidence>
<evidence type="ECO:0000256" key="8">
    <source>
        <dbReference type="ARBA" id="ARBA00022801"/>
    </source>
</evidence>
<dbReference type="InterPro" id="IPR001584">
    <property type="entry name" value="Integrase_cat-core"/>
</dbReference>
<evidence type="ECO:0000259" key="14">
    <source>
        <dbReference type="PROSITE" id="PS50878"/>
    </source>
</evidence>
<dbReference type="EC" id="3.1.26.4" evidence="2"/>
<keyword evidence="11" id="KW-0479">Metal-binding</keyword>
<dbReference type="InterPro" id="IPR036397">
    <property type="entry name" value="RNaseH_sf"/>
</dbReference>
<dbReference type="SUPFAM" id="SSF56672">
    <property type="entry name" value="DNA/RNA polymerases"/>
    <property type="match status" value="1"/>
</dbReference>
<evidence type="ECO:0000259" key="13">
    <source>
        <dbReference type="PROSITE" id="PS50158"/>
    </source>
</evidence>
<evidence type="ECO:0000256" key="11">
    <source>
        <dbReference type="PROSITE-ProRule" id="PRU00047"/>
    </source>
</evidence>
<name>A0ABM3YSB0_PANGU</name>
<dbReference type="Proteomes" id="UP001652622">
    <property type="component" value="Unplaced"/>
</dbReference>
<dbReference type="InterPro" id="IPR043128">
    <property type="entry name" value="Rev_trsase/Diguanyl_cyclase"/>
</dbReference>
<evidence type="ECO:0000256" key="1">
    <source>
        <dbReference type="ARBA" id="ARBA00010879"/>
    </source>
</evidence>
<feature type="compositionally biased region" description="Polar residues" evidence="12">
    <location>
        <begin position="174"/>
        <end position="188"/>
    </location>
</feature>
<keyword evidence="11" id="KW-0862">Zinc</keyword>
<dbReference type="RefSeq" id="XP_060539010.1">
    <property type="nucleotide sequence ID" value="XM_060683027.1"/>
</dbReference>
<dbReference type="InterPro" id="IPR041373">
    <property type="entry name" value="RT_RNaseH"/>
</dbReference>
<organism evidence="16 17">
    <name type="scientific">Pantherophis guttatus</name>
    <name type="common">Corn snake</name>
    <name type="synonym">Elaphe guttata</name>
    <dbReference type="NCBI Taxonomy" id="94885"/>
    <lineage>
        <taxon>Eukaryota</taxon>
        <taxon>Metazoa</taxon>
        <taxon>Chordata</taxon>
        <taxon>Craniata</taxon>
        <taxon>Vertebrata</taxon>
        <taxon>Euteleostomi</taxon>
        <taxon>Lepidosauria</taxon>
        <taxon>Squamata</taxon>
        <taxon>Bifurcata</taxon>
        <taxon>Unidentata</taxon>
        <taxon>Episquamata</taxon>
        <taxon>Toxicofera</taxon>
        <taxon>Serpentes</taxon>
        <taxon>Colubroidea</taxon>
        <taxon>Colubridae</taxon>
        <taxon>Colubrinae</taxon>
        <taxon>Pantherophis</taxon>
    </lineage>
</organism>
<gene>
    <name evidence="17" type="primary">LOC132709444</name>
</gene>
<dbReference type="Pfam" id="PF00665">
    <property type="entry name" value="rve"/>
    <property type="match status" value="1"/>
</dbReference>
<protein>
    <recommendedName>
        <fullName evidence="10">Gypsy retrotransposon integrase-like protein 1</fullName>
        <ecNumber evidence="3">2.7.7.49</ecNumber>
        <ecNumber evidence="2">3.1.26.4</ecNumber>
    </recommendedName>
</protein>
<feature type="compositionally biased region" description="Acidic residues" evidence="12">
    <location>
        <begin position="193"/>
        <end position="204"/>
    </location>
</feature>
<dbReference type="Pfam" id="PF17921">
    <property type="entry name" value="Integrase_H2C2"/>
    <property type="match status" value="1"/>
</dbReference>
<dbReference type="InterPro" id="IPR021109">
    <property type="entry name" value="Peptidase_aspartic_dom_sf"/>
</dbReference>
<evidence type="ECO:0000256" key="12">
    <source>
        <dbReference type="SAM" id="MobiDB-lite"/>
    </source>
</evidence>
<dbReference type="InterPro" id="IPR041588">
    <property type="entry name" value="Integrase_H2C2"/>
</dbReference>
<evidence type="ECO:0000256" key="10">
    <source>
        <dbReference type="ARBA" id="ARBA00039658"/>
    </source>
</evidence>
<dbReference type="Gene3D" id="2.40.70.10">
    <property type="entry name" value="Acid Proteases"/>
    <property type="match status" value="1"/>
</dbReference>
<evidence type="ECO:0000256" key="4">
    <source>
        <dbReference type="ARBA" id="ARBA00022679"/>
    </source>
</evidence>
<evidence type="ECO:0000256" key="2">
    <source>
        <dbReference type="ARBA" id="ARBA00012180"/>
    </source>
</evidence>
<dbReference type="PANTHER" id="PTHR37984:SF12">
    <property type="entry name" value="RIBONUCLEASE H"/>
    <property type="match status" value="1"/>
</dbReference>
<dbReference type="EC" id="2.7.7.49" evidence="3"/>
<dbReference type="InterPro" id="IPR012337">
    <property type="entry name" value="RNaseH-like_sf"/>
</dbReference>
<feature type="compositionally biased region" description="Low complexity" evidence="12">
    <location>
        <begin position="1318"/>
        <end position="1329"/>
    </location>
</feature>